<evidence type="ECO:0000256" key="1">
    <source>
        <dbReference type="ARBA" id="ARBA00005807"/>
    </source>
</evidence>
<feature type="compositionally biased region" description="Polar residues" evidence="3">
    <location>
        <begin position="316"/>
        <end position="330"/>
    </location>
</feature>
<comment type="similarity">
    <text evidence="1">Belongs to the MTFR1 family.</text>
</comment>
<gene>
    <name evidence="4" type="ORF">PACLA_8A071357</name>
</gene>
<reference evidence="4" key="1">
    <citation type="submission" date="2020-04" db="EMBL/GenBank/DDBJ databases">
        <authorList>
            <person name="Alioto T."/>
            <person name="Alioto T."/>
            <person name="Gomez Garrido J."/>
        </authorList>
    </citation>
    <scope>NUCLEOTIDE SEQUENCE</scope>
    <source>
        <strain evidence="4">A484AB</strain>
    </source>
</reference>
<dbReference type="EMBL" id="CACRXK020007284">
    <property type="protein sequence ID" value="CAB4011840.1"/>
    <property type="molecule type" value="Genomic_DNA"/>
</dbReference>
<evidence type="ECO:0000256" key="3">
    <source>
        <dbReference type="SAM" id="MobiDB-lite"/>
    </source>
</evidence>
<dbReference type="GO" id="GO:0000266">
    <property type="term" value="P:mitochondrial fission"/>
    <property type="evidence" value="ECO:0007669"/>
    <property type="project" value="TreeGrafter"/>
</dbReference>
<dbReference type="PANTHER" id="PTHR14215:SF0">
    <property type="entry name" value="WH2 DOMAIN-CONTAINING PROTEIN"/>
    <property type="match status" value="1"/>
</dbReference>
<dbReference type="Proteomes" id="UP001152795">
    <property type="component" value="Unassembled WGS sequence"/>
</dbReference>
<keyword evidence="2" id="KW-0175">Coiled coil</keyword>
<dbReference type="GO" id="GO:0005739">
    <property type="term" value="C:mitochondrion"/>
    <property type="evidence" value="ECO:0007669"/>
    <property type="project" value="TreeGrafter"/>
</dbReference>
<feature type="region of interest" description="Disordered" evidence="3">
    <location>
        <begin position="201"/>
        <end position="220"/>
    </location>
</feature>
<dbReference type="Pfam" id="PF05308">
    <property type="entry name" value="Mito_fiss_reg"/>
    <property type="match status" value="1"/>
</dbReference>
<protein>
    <submittedName>
        <fullName evidence="4">Mitochondrial fission regulator 2</fullName>
    </submittedName>
</protein>
<dbReference type="InterPro" id="IPR007972">
    <property type="entry name" value="Mtfr1"/>
</dbReference>
<accession>A0A7D9IRY7</accession>
<feature type="coiled-coil region" evidence="2">
    <location>
        <begin position="167"/>
        <end position="194"/>
    </location>
</feature>
<feature type="compositionally biased region" description="Pro residues" evidence="3">
    <location>
        <begin position="207"/>
        <end position="220"/>
    </location>
</feature>
<organism evidence="4 5">
    <name type="scientific">Paramuricea clavata</name>
    <name type="common">Red gorgonian</name>
    <name type="synonym">Violescent sea-whip</name>
    <dbReference type="NCBI Taxonomy" id="317549"/>
    <lineage>
        <taxon>Eukaryota</taxon>
        <taxon>Metazoa</taxon>
        <taxon>Cnidaria</taxon>
        <taxon>Anthozoa</taxon>
        <taxon>Octocorallia</taxon>
        <taxon>Malacalcyonacea</taxon>
        <taxon>Plexauridae</taxon>
        <taxon>Paramuricea</taxon>
    </lineage>
</organism>
<evidence type="ECO:0000256" key="2">
    <source>
        <dbReference type="SAM" id="Coils"/>
    </source>
</evidence>
<evidence type="ECO:0000313" key="5">
    <source>
        <dbReference type="Proteomes" id="UP001152795"/>
    </source>
</evidence>
<keyword evidence="5" id="KW-1185">Reference proteome</keyword>
<dbReference type="OrthoDB" id="2133332at2759"/>
<dbReference type="AlphaFoldDB" id="A0A7D9IRY7"/>
<evidence type="ECO:0000313" key="4">
    <source>
        <dbReference type="EMBL" id="CAB4011840.1"/>
    </source>
</evidence>
<feature type="region of interest" description="Disordered" evidence="3">
    <location>
        <begin position="310"/>
        <end position="349"/>
    </location>
</feature>
<proteinExistence type="inferred from homology"/>
<dbReference type="PANTHER" id="PTHR14215">
    <property type="entry name" value="PROTEIN OF UNKNOWN FUNCTION DUF729"/>
    <property type="match status" value="1"/>
</dbReference>
<sequence length="361" mass="40419">MEPDNDLNIREEIVQIVMRLAELFNRLCHTEDGENLFVRWQPICLRQDGENRSIVRYLADHMPHGLVFDPFLCYYRTLMASVFTRKSLIREIGSRLPIQPSKRPYFYMLHKQATEVRTRGLKDIHGTRFVHSTPCRDTISPGSCSIVWDSMNESCRDNTYQNSMVASDDTVRKITALEDELNRLRAQIAGFVLKQDDLDTTTSMVAPPAPPPLPPPPPPLPNTTTTTVLHTPRKNTGKASAAVAKNGNVLDMTAILKDLNQVKLKAVERSPGGTPIRRAPRKTKGTDPASIIADALKSKFAKSRMAIASPDKENLHSNSPGNSFSNTPSPQLYLRKPLENKGNGRQSPRIEIKTHAIPLRV</sequence>
<name>A0A7D9IRY7_PARCT</name>
<comment type="caution">
    <text evidence="4">The sequence shown here is derived from an EMBL/GenBank/DDBJ whole genome shotgun (WGS) entry which is preliminary data.</text>
</comment>
<dbReference type="GO" id="GO:0009060">
    <property type="term" value="P:aerobic respiration"/>
    <property type="evidence" value="ECO:0007669"/>
    <property type="project" value="TreeGrafter"/>
</dbReference>